<keyword evidence="2" id="KW-1185">Reference proteome</keyword>
<dbReference type="Proteomes" id="UP000247702">
    <property type="component" value="Unassembled WGS sequence"/>
</dbReference>
<evidence type="ECO:0000313" key="2">
    <source>
        <dbReference type="Proteomes" id="UP000247702"/>
    </source>
</evidence>
<evidence type="ECO:0000313" key="1">
    <source>
        <dbReference type="EMBL" id="GBC06046.1"/>
    </source>
</evidence>
<gene>
    <name evidence="1" type="ORF">RclHR1_06590006</name>
</gene>
<organism evidence="1 2">
    <name type="scientific">Rhizophagus clarus</name>
    <dbReference type="NCBI Taxonomy" id="94130"/>
    <lineage>
        <taxon>Eukaryota</taxon>
        <taxon>Fungi</taxon>
        <taxon>Fungi incertae sedis</taxon>
        <taxon>Mucoromycota</taxon>
        <taxon>Glomeromycotina</taxon>
        <taxon>Glomeromycetes</taxon>
        <taxon>Glomerales</taxon>
        <taxon>Glomeraceae</taxon>
        <taxon>Rhizophagus</taxon>
    </lineage>
</organism>
<comment type="caution">
    <text evidence="1">The sequence shown here is derived from an EMBL/GenBank/DDBJ whole genome shotgun (WGS) entry which is preliminary data.</text>
</comment>
<proteinExistence type="predicted"/>
<accession>A0A2Z6RSU8</accession>
<sequence>MEGGPEKEKNIIGSSAQDFGTDLKTTTVVGSIEILCIDSLRIRCWTPRLRIQVGKDYRPSWMNWTWKYCWTSDLKCCSFPCSS</sequence>
<dbReference type="EMBL" id="BEXD01004047">
    <property type="protein sequence ID" value="GBC06046.1"/>
    <property type="molecule type" value="Genomic_DNA"/>
</dbReference>
<dbReference type="AlphaFoldDB" id="A0A2Z6RSU8"/>
<protein>
    <submittedName>
        <fullName evidence="1">Uncharacterized protein</fullName>
    </submittedName>
</protein>
<name>A0A2Z6RSU8_9GLOM</name>
<reference evidence="1 2" key="1">
    <citation type="submission" date="2017-11" db="EMBL/GenBank/DDBJ databases">
        <title>The genome of Rhizophagus clarus HR1 reveals common genetic basis of auxotrophy among arbuscular mycorrhizal fungi.</title>
        <authorList>
            <person name="Kobayashi Y."/>
        </authorList>
    </citation>
    <scope>NUCLEOTIDE SEQUENCE [LARGE SCALE GENOMIC DNA]</scope>
    <source>
        <strain evidence="1 2">HR1</strain>
    </source>
</reference>